<dbReference type="InterPro" id="IPR036324">
    <property type="entry name" value="Mn/Fe_SOD_N_sf"/>
</dbReference>
<dbReference type="GO" id="GO:0005737">
    <property type="term" value="C:cytoplasm"/>
    <property type="evidence" value="ECO:0007669"/>
    <property type="project" value="TreeGrafter"/>
</dbReference>
<feature type="domain" description="Manganese/iron superoxide dismutase C-terminal" evidence="2">
    <location>
        <begin position="214"/>
        <end position="256"/>
    </location>
</feature>
<protein>
    <submittedName>
        <fullName evidence="3">Iron/manganese superoxide dismutase</fullName>
    </submittedName>
</protein>
<keyword evidence="4" id="KW-1185">Reference proteome</keyword>
<evidence type="ECO:0000256" key="1">
    <source>
        <dbReference type="ARBA" id="ARBA00037226"/>
    </source>
</evidence>
<reference evidence="3 4" key="1">
    <citation type="journal article" date="2018" name="IMA Fungus">
        <title>IMA Genome-F 10: Nine draft genome sequences of Claviceps purpurea s.lat., including C. arundinis, C. humidiphila, and C. cf. spartinae, pseudomolecules for the pitch canker pathogen Fusarium circinatum, draft genome of Davidsoniella eucalypti, Grosmannia galeiformis, Quambalaria eucalypti, and Teratosphaeria destructans.</title>
        <authorList>
            <person name="Wingfield B.D."/>
            <person name="Liu M."/>
            <person name="Nguyen H.D."/>
            <person name="Lane F.A."/>
            <person name="Morgan S.W."/>
            <person name="De Vos L."/>
            <person name="Wilken P.M."/>
            <person name="Duong T.A."/>
            <person name="Aylward J."/>
            <person name="Coetzee M.P."/>
            <person name="Dadej K."/>
            <person name="De Beer Z.W."/>
            <person name="Findlay W."/>
            <person name="Havenga M."/>
            <person name="Kolarik M."/>
            <person name="Menzies J.G."/>
            <person name="Naidoo K."/>
            <person name="Pochopski O."/>
            <person name="Shoukouhi P."/>
            <person name="Santana Q.C."/>
            <person name="Seifert K.A."/>
            <person name="Soal N."/>
            <person name="Steenkamp E.T."/>
            <person name="Tatham C.T."/>
            <person name="van der Nest M.A."/>
            <person name="Wingfield M.J."/>
        </authorList>
    </citation>
    <scope>NUCLEOTIDE SEQUENCE [LARGE SCALE GENOMIC DNA]</scope>
    <source>
        <strain evidence="3">CMW44962</strain>
    </source>
</reference>
<dbReference type="AlphaFoldDB" id="A0A9W7SPI6"/>
<dbReference type="Pfam" id="PF02777">
    <property type="entry name" value="Sod_Fe_C"/>
    <property type="match status" value="2"/>
</dbReference>
<reference evidence="3 4" key="2">
    <citation type="journal article" date="2021" name="Curr. Genet.">
        <title>Genetic response to nitrogen starvation in the aggressive Eucalyptus foliar pathogen Teratosphaeria destructans.</title>
        <authorList>
            <person name="Havenga M."/>
            <person name="Wingfield B.D."/>
            <person name="Wingfield M.J."/>
            <person name="Dreyer L.L."/>
            <person name="Roets F."/>
            <person name="Aylward J."/>
        </authorList>
    </citation>
    <scope>NUCLEOTIDE SEQUENCE [LARGE SCALE GENOMIC DNA]</scope>
    <source>
        <strain evidence="3">CMW44962</strain>
    </source>
</reference>
<gene>
    <name evidence="3" type="ORF">Tdes44962_MAKER10076</name>
</gene>
<dbReference type="OrthoDB" id="275227at2759"/>
<name>A0A9W7SPI6_9PEZI</name>
<evidence type="ECO:0000313" key="3">
    <source>
        <dbReference type="EMBL" id="KAH9826140.1"/>
    </source>
</evidence>
<organism evidence="3 4">
    <name type="scientific">Teratosphaeria destructans</name>
    <dbReference type="NCBI Taxonomy" id="418781"/>
    <lineage>
        <taxon>Eukaryota</taxon>
        <taxon>Fungi</taxon>
        <taxon>Dikarya</taxon>
        <taxon>Ascomycota</taxon>
        <taxon>Pezizomycotina</taxon>
        <taxon>Dothideomycetes</taxon>
        <taxon>Dothideomycetidae</taxon>
        <taxon>Mycosphaerellales</taxon>
        <taxon>Teratosphaeriaceae</taxon>
        <taxon>Teratosphaeria</taxon>
    </lineage>
</organism>
<comment type="function">
    <text evidence="1">Component of the mitochondrial ribosome (mitoribosome), a dedicated translation machinery responsible for the synthesis of mitochondrial genome-encoded proteins, including at least some of the essential transmembrane subunits of the mitochondrial respiratory chain. The mitoribosomes are attached to the mitochondrial inner membrane and translation products are cotranslationally integrated into the membrane.</text>
</comment>
<comment type="caution">
    <text evidence="3">The sequence shown here is derived from an EMBL/GenBank/DDBJ whole genome shotgun (WGS) entry which is preliminary data.</text>
</comment>
<dbReference type="InterPro" id="IPR019832">
    <property type="entry name" value="Mn/Fe_SOD_C"/>
</dbReference>
<accession>A0A9W7SPI6</accession>
<dbReference type="SUPFAM" id="SSF46609">
    <property type="entry name" value="Fe,Mn superoxide dismutase (SOD), N-terminal domain"/>
    <property type="match status" value="1"/>
</dbReference>
<evidence type="ECO:0000259" key="2">
    <source>
        <dbReference type="Pfam" id="PF02777"/>
    </source>
</evidence>
<dbReference type="Gene3D" id="3.55.40.20">
    <property type="entry name" value="Iron/manganese superoxide dismutase, C-terminal domain"/>
    <property type="match status" value="1"/>
</dbReference>
<feature type="domain" description="Manganese/iron superoxide dismutase C-terminal" evidence="2">
    <location>
        <begin position="98"/>
        <end position="137"/>
    </location>
</feature>
<sequence>MPDIPHARTFQSKGVPGLLSPEGYNIAWTVYQQHLLHKLNDLLAGEPYADASTKALTLQFAKDPMSASVFNYASAAHNNHFFFQAFSVAPRELDQYPALEDSFKKVFGSIENLKLTLLNNAAGMFGPGYTWLIWARHLDNPVTGQRKGTWRILNTYVAGTPYPEAGYRRQGLDMNTNNASSYADYVNQEPVNTVAAFGRHSQAAREHANLPPGGTTIVPVLCVSTWEHAYLRDYGPTGKRRYLSEWWKAIDWSVVEGNTPIEAKQDLEFARA</sequence>
<dbReference type="EMBL" id="RIBY02002024">
    <property type="protein sequence ID" value="KAH9826140.1"/>
    <property type="molecule type" value="Genomic_DNA"/>
</dbReference>
<dbReference type="InterPro" id="IPR036314">
    <property type="entry name" value="SOD_C_sf"/>
</dbReference>
<dbReference type="GO" id="GO:0004784">
    <property type="term" value="F:superoxide dismutase activity"/>
    <property type="evidence" value="ECO:0007669"/>
    <property type="project" value="InterPro"/>
</dbReference>
<dbReference type="GO" id="GO:0046872">
    <property type="term" value="F:metal ion binding"/>
    <property type="evidence" value="ECO:0007669"/>
    <property type="project" value="InterPro"/>
</dbReference>
<evidence type="ECO:0000313" key="4">
    <source>
        <dbReference type="Proteomes" id="UP001138500"/>
    </source>
</evidence>
<dbReference type="PANTHER" id="PTHR43595">
    <property type="entry name" value="37S RIBOSOMAL PROTEIN S26, MITOCHONDRIAL"/>
    <property type="match status" value="1"/>
</dbReference>
<dbReference type="PANTHER" id="PTHR43595:SF2">
    <property type="entry name" value="SMALL RIBOSOMAL SUBUNIT PROTEIN MS42"/>
    <property type="match status" value="1"/>
</dbReference>
<dbReference type="Proteomes" id="UP001138500">
    <property type="component" value="Unassembled WGS sequence"/>
</dbReference>
<dbReference type="SUPFAM" id="SSF54719">
    <property type="entry name" value="Fe,Mn superoxide dismutase (SOD), C-terminal domain"/>
    <property type="match status" value="1"/>
</dbReference>
<proteinExistence type="predicted"/>